<comment type="function">
    <text evidence="2">Controls heterocyst pattern formation.</text>
</comment>
<dbReference type="Gene3D" id="3.40.50.2300">
    <property type="match status" value="1"/>
</dbReference>
<dbReference type="PIRSF" id="PIRSF005897">
    <property type="entry name" value="RR_PatA"/>
    <property type="match status" value="1"/>
</dbReference>
<feature type="modified residue" description="4-aspartylphosphate" evidence="3">
    <location>
        <position position="348"/>
    </location>
</feature>
<evidence type="ECO:0000313" key="5">
    <source>
        <dbReference type="EMBL" id="NHC37560.1"/>
    </source>
</evidence>
<keyword evidence="2" id="KW-0902">Two-component regulatory system</keyword>
<dbReference type="InterPro" id="IPR011006">
    <property type="entry name" value="CheY-like_superfamily"/>
</dbReference>
<dbReference type="GO" id="GO:0030428">
    <property type="term" value="C:cell septum"/>
    <property type="evidence" value="ECO:0007669"/>
    <property type="project" value="UniProtKB-SubCell"/>
</dbReference>
<evidence type="ECO:0000256" key="3">
    <source>
        <dbReference type="PROSITE-ProRule" id="PRU00169"/>
    </source>
</evidence>
<feature type="domain" description="Response regulatory" evidence="4">
    <location>
        <begin position="299"/>
        <end position="415"/>
    </location>
</feature>
<gene>
    <name evidence="5" type="ORF">QH73_0023480</name>
</gene>
<comment type="induction">
    <text evidence="2">By nitrogen starvation.</text>
</comment>
<evidence type="ECO:0000256" key="1">
    <source>
        <dbReference type="ARBA" id="ARBA00022553"/>
    </source>
</evidence>
<evidence type="ECO:0000313" key="6">
    <source>
        <dbReference type="Proteomes" id="UP000031532"/>
    </source>
</evidence>
<protein>
    <recommendedName>
        <fullName evidence="2">Protein PatA</fullName>
    </recommendedName>
</protein>
<keyword evidence="1 3" id="KW-0597">Phosphoprotein</keyword>
<keyword evidence="6" id="KW-1185">Reference proteome</keyword>
<evidence type="ECO:0000256" key="2">
    <source>
        <dbReference type="PIRNR" id="PIRNR005897"/>
    </source>
</evidence>
<evidence type="ECO:0000259" key="4">
    <source>
        <dbReference type="PROSITE" id="PS50110"/>
    </source>
</evidence>
<keyword evidence="2" id="KW-0364">Heterocyst</keyword>
<dbReference type="InterPro" id="IPR001789">
    <property type="entry name" value="Sig_transdc_resp-reg_receiver"/>
</dbReference>
<organism evidence="5 6">
    <name type="scientific">Scytonema millei VB511283</name>
    <dbReference type="NCBI Taxonomy" id="1245923"/>
    <lineage>
        <taxon>Bacteria</taxon>
        <taxon>Bacillati</taxon>
        <taxon>Cyanobacteriota</taxon>
        <taxon>Cyanophyceae</taxon>
        <taxon>Nostocales</taxon>
        <taxon>Scytonemataceae</taxon>
        <taxon>Scytonema</taxon>
    </lineage>
</organism>
<sequence>MLRQHEPDCHRSTTNTSICHMESAMTESHLYTVKLNNWLHAWSQGQLRNGRLKIQNSNGRQQWSLYFHLGHLIGDAGGVHPRRRWLRQLAQYCPQIQVDPIHLYQEQKYRGDDYEFLAALMSKREILRQQMVSVVQGSVAEVLFDILQQEQWLRDRSLPPLSYTFTPEEKLYTSPLVFLSPDRSWQQAKQAWQKWCQAGLEEFSPNVAPLIWQREELQQQSSPVVYRSLVSMVDGKRTLRDLALRLRQDPILLTQSLLPYIRRGWMKSIEVGDIGEKLEHVVTRGFQSSPAQPKTTSPLIAYIDDSPRDSQLLGRILTQAGYRYISLQDSVLALPMLLEHKPSLIFLDLVMPIANGYEICAQIRRTSVLKDTPAIILTSNDGIIDRVRAKVVRSTEFISKPIEAPKILNVVRKYLEFGDRNTRQTDEKPTMEYGID</sequence>
<reference evidence="5 6" key="1">
    <citation type="journal article" date="2015" name="Genome Announc.">
        <title>Draft Genome Sequence of the Terrestrial Cyanobacterium Scytonema millei VB511283, Isolated from Eastern India.</title>
        <authorList>
            <person name="Sen D."/>
            <person name="Chandrababunaidu M.M."/>
            <person name="Singh D."/>
            <person name="Sanghi N."/>
            <person name="Ghorai A."/>
            <person name="Mishra G.P."/>
            <person name="Madduluri M."/>
            <person name="Adhikary S.P."/>
            <person name="Tripathy S."/>
        </authorList>
    </citation>
    <scope>NUCLEOTIDE SEQUENCE [LARGE SCALE GENOMIC DNA]</scope>
    <source>
        <strain evidence="5 6">VB511283</strain>
    </source>
</reference>
<dbReference type="PANTHER" id="PTHR44591">
    <property type="entry name" value="STRESS RESPONSE REGULATOR PROTEIN 1"/>
    <property type="match status" value="1"/>
</dbReference>
<dbReference type="GO" id="GO:0000160">
    <property type="term" value="P:phosphorelay signal transduction system"/>
    <property type="evidence" value="ECO:0007669"/>
    <property type="project" value="UniProtKB-KW"/>
</dbReference>
<dbReference type="SUPFAM" id="SSF52172">
    <property type="entry name" value="CheY-like"/>
    <property type="match status" value="1"/>
</dbReference>
<accession>A0A9X5I6Z2</accession>
<proteinExistence type="evidence at transcript level"/>
<dbReference type="Proteomes" id="UP000031532">
    <property type="component" value="Unassembled WGS sequence"/>
</dbReference>
<dbReference type="OrthoDB" id="505173at2"/>
<dbReference type="PROSITE" id="PS50110">
    <property type="entry name" value="RESPONSE_REGULATORY"/>
    <property type="match status" value="1"/>
</dbReference>
<name>A0A9X5I6Z2_9CYAN</name>
<dbReference type="Pfam" id="PF00072">
    <property type="entry name" value="Response_reg"/>
    <property type="match status" value="1"/>
</dbReference>
<dbReference type="EMBL" id="JTJC03000009">
    <property type="protein sequence ID" value="NHC37560.1"/>
    <property type="molecule type" value="Genomic_DNA"/>
</dbReference>
<dbReference type="PANTHER" id="PTHR44591:SF23">
    <property type="entry name" value="CHEY SUBFAMILY"/>
    <property type="match status" value="1"/>
</dbReference>
<comment type="subcellular location">
    <subcellularLocation>
        <location evidence="2">Cell septum</location>
    </subcellularLocation>
</comment>
<dbReference type="GO" id="GO:0043158">
    <property type="term" value="P:heterocyst development"/>
    <property type="evidence" value="ECO:0007669"/>
    <property type="project" value="UniProtKB-KW"/>
</dbReference>
<dbReference type="SMART" id="SM00448">
    <property type="entry name" value="REC"/>
    <property type="match status" value="1"/>
</dbReference>
<dbReference type="InterPro" id="IPR050595">
    <property type="entry name" value="Bact_response_regulator"/>
</dbReference>
<comment type="caution">
    <text evidence="5">The sequence shown here is derived from an EMBL/GenBank/DDBJ whole genome shotgun (WGS) entry which is preliminary data.</text>
</comment>
<dbReference type="InterPro" id="IPR024186">
    <property type="entry name" value="Sig_transdc_resp-reg_PatA"/>
</dbReference>
<dbReference type="AlphaFoldDB" id="A0A9X5I6Z2"/>